<evidence type="ECO:0000256" key="1">
    <source>
        <dbReference type="SAM" id="Phobius"/>
    </source>
</evidence>
<dbReference type="EMBL" id="JAICCE010000002">
    <property type="protein sequence ID" value="KAG9281167.1"/>
    <property type="molecule type" value="Genomic_DNA"/>
</dbReference>
<dbReference type="SUPFAM" id="SSF47266">
    <property type="entry name" value="4-helical cytokines"/>
    <property type="match status" value="1"/>
</dbReference>
<name>A0A8T2MCV5_ASTMX</name>
<accession>A0A8T2MCV5</accession>
<evidence type="ECO:0000313" key="2">
    <source>
        <dbReference type="EMBL" id="KAG9281167.1"/>
    </source>
</evidence>
<protein>
    <recommendedName>
        <fullName evidence="4">Interleukin</fullName>
    </recommendedName>
</protein>
<dbReference type="Gene3D" id="1.20.1250.70">
    <property type="entry name" value="Interleukin-15/Interleukin-21"/>
    <property type="match status" value="1"/>
</dbReference>
<comment type="caution">
    <text evidence="2">The sequence shown here is derived from an EMBL/GenBank/DDBJ whole genome shotgun (WGS) entry which is preliminary data.</text>
</comment>
<keyword evidence="1" id="KW-1133">Transmembrane helix</keyword>
<dbReference type="Proteomes" id="UP000752171">
    <property type="component" value="Unassembled WGS sequence"/>
</dbReference>
<dbReference type="InterPro" id="IPR009079">
    <property type="entry name" value="4_helix_cytokine-like_core"/>
</dbReference>
<keyword evidence="1" id="KW-0472">Membrane</keyword>
<evidence type="ECO:0008006" key="4">
    <source>
        <dbReference type="Google" id="ProtNLM"/>
    </source>
</evidence>
<reference evidence="2 3" key="1">
    <citation type="submission" date="2021-07" db="EMBL/GenBank/DDBJ databases">
        <authorList>
            <person name="Imarazene B."/>
            <person name="Zahm M."/>
            <person name="Klopp C."/>
            <person name="Cabau C."/>
            <person name="Beille S."/>
            <person name="Jouanno E."/>
            <person name="Castinel A."/>
            <person name="Lluch J."/>
            <person name="Gil L."/>
            <person name="Kuchtly C."/>
            <person name="Lopez Roques C."/>
            <person name="Donnadieu C."/>
            <person name="Parrinello H."/>
            <person name="Journot L."/>
            <person name="Du K."/>
            <person name="Schartl M."/>
            <person name="Retaux S."/>
            <person name="Guiguen Y."/>
        </authorList>
    </citation>
    <scope>NUCLEOTIDE SEQUENCE [LARGE SCALE GENOMIC DNA]</scope>
    <source>
        <strain evidence="2">Pach_M1</strain>
        <tissue evidence="2">Testis</tissue>
    </source>
</reference>
<dbReference type="AlphaFoldDB" id="A0A8T2MCV5"/>
<sequence>MQQLHQTTSNSQALMLKITQWRNYSTNTMLSLNWILVLTLAHLHYLATSLSLSSVKWNHLVELNDTICKENTSFHSPTTHVEHNCTVSALKCTMRELEKAQSKCSYIRHHLQINGKAKRIIDSLTKRSASTDNATNCTPCDGYEVEPYKKFITNLYPLINRLIAVG</sequence>
<gene>
    <name evidence="2" type="ORF">AMEX_G3955</name>
</gene>
<evidence type="ECO:0000313" key="3">
    <source>
        <dbReference type="Proteomes" id="UP000752171"/>
    </source>
</evidence>
<keyword evidence="1" id="KW-0812">Transmembrane</keyword>
<feature type="transmembrane region" description="Helical" evidence="1">
    <location>
        <begin position="29"/>
        <end position="47"/>
    </location>
</feature>
<proteinExistence type="predicted"/>
<organism evidence="2 3">
    <name type="scientific">Astyanax mexicanus</name>
    <name type="common">Blind cave fish</name>
    <name type="synonym">Astyanax fasciatus mexicanus</name>
    <dbReference type="NCBI Taxonomy" id="7994"/>
    <lineage>
        <taxon>Eukaryota</taxon>
        <taxon>Metazoa</taxon>
        <taxon>Chordata</taxon>
        <taxon>Craniata</taxon>
        <taxon>Vertebrata</taxon>
        <taxon>Euteleostomi</taxon>
        <taxon>Actinopterygii</taxon>
        <taxon>Neopterygii</taxon>
        <taxon>Teleostei</taxon>
        <taxon>Ostariophysi</taxon>
        <taxon>Characiformes</taxon>
        <taxon>Characoidei</taxon>
        <taxon>Acestrorhamphidae</taxon>
        <taxon>Acestrorhamphinae</taxon>
        <taxon>Astyanax</taxon>
    </lineage>
</organism>